<reference evidence="3" key="1">
    <citation type="journal article" date="2018" name="Nat. Microbiol.">
        <title>Leveraging single-cell genomics to expand the fungal tree of life.</title>
        <authorList>
            <person name="Ahrendt S.R."/>
            <person name="Quandt C.A."/>
            <person name="Ciobanu D."/>
            <person name="Clum A."/>
            <person name="Salamov A."/>
            <person name="Andreopoulos B."/>
            <person name="Cheng J.F."/>
            <person name="Woyke T."/>
            <person name="Pelin A."/>
            <person name="Henrissat B."/>
            <person name="Reynolds N.K."/>
            <person name="Benny G.L."/>
            <person name="Smith M.E."/>
            <person name="James T.Y."/>
            <person name="Grigoriev I.V."/>
        </authorList>
    </citation>
    <scope>NUCLEOTIDE SEQUENCE [LARGE SCALE GENOMIC DNA]</scope>
</reference>
<protein>
    <submittedName>
        <fullName evidence="2">Uncharacterized protein</fullName>
    </submittedName>
</protein>
<feature type="region of interest" description="Disordered" evidence="1">
    <location>
        <begin position="36"/>
        <end position="163"/>
    </location>
</feature>
<proteinExistence type="predicted"/>
<sequence length="163" mass="18473">MGRKGKEEEQGLSDVGPKLLSYPCFCTRPRLWLPVPRASVKSPDWKPETSLPPRLLRQDETPPNTAIPKSQKYPQASSNSQTAPPLHPHIPSDPRKGQEKDIRTSFPHPEPEKTLHKAIPSHRHTQNMAPSAGTPSSSHKKKEKEKDRDSSPLEEKYRLLKRK</sequence>
<gene>
    <name evidence="2" type="ORF">BDK51DRAFT_50271</name>
</gene>
<organism evidence="2 3">
    <name type="scientific">Blyttiomyces helicus</name>
    <dbReference type="NCBI Taxonomy" id="388810"/>
    <lineage>
        <taxon>Eukaryota</taxon>
        <taxon>Fungi</taxon>
        <taxon>Fungi incertae sedis</taxon>
        <taxon>Chytridiomycota</taxon>
        <taxon>Chytridiomycota incertae sedis</taxon>
        <taxon>Chytridiomycetes</taxon>
        <taxon>Chytridiomycetes incertae sedis</taxon>
        <taxon>Blyttiomyces</taxon>
    </lineage>
</organism>
<feature type="non-terminal residue" evidence="2">
    <location>
        <position position="163"/>
    </location>
</feature>
<feature type="compositionally biased region" description="Polar residues" evidence="1">
    <location>
        <begin position="61"/>
        <end position="83"/>
    </location>
</feature>
<dbReference type="AlphaFoldDB" id="A0A4V1IPH9"/>
<feature type="compositionally biased region" description="Polar residues" evidence="1">
    <location>
        <begin position="126"/>
        <end position="135"/>
    </location>
</feature>
<keyword evidence="3" id="KW-1185">Reference proteome</keyword>
<evidence type="ECO:0000256" key="1">
    <source>
        <dbReference type="SAM" id="MobiDB-lite"/>
    </source>
</evidence>
<dbReference type="Proteomes" id="UP000269721">
    <property type="component" value="Unassembled WGS sequence"/>
</dbReference>
<accession>A0A4V1IPH9</accession>
<evidence type="ECO:0000313" key="3">
    <source>
        <dbReference type="Proteomes" id="UP000269721"/>
    </source>
</evidence>
<feature type="compositionally biased region" description="Basic and acidic residues" evidence="1">
    <location>
        <begin position="90"/>
        <end position="115"/>
    </location>
</feature>
<dbReference type="EMBL" id="ML001639">
    <property type="protein sequence ID" value="RKO83117.1"/>
    <property type="molecule type" value="Genomic_DNA"/>
</dbReference>
<feature type="compositionally biased region" description="Basic and acidic residues" evidence="1">
    <location>
        <begin position="144"/>
        <end position="163"/>
    </location>
</feature>
<name>A0A4V1IPH9_9FUNG</name>
<evidence type="ECO:0000313" key="2">
    <source>
        <dbReference type="EMBL" id="RKO83117.1"/>
    </source>
</evidence>
<feature type="region of interest" description="Disordered" evidence="1">
    <location>
        <begin position="1"/>
        <end position="22"/>
    </location>
</feature>